<comment type="subcellular location">
    <subcellularLocation>
        <location evidence="1">Membrane</location>
        <topology evidence="1">Multi-pass membrane protein</topology>
    </subcellularLocation>
</comment>
<feature type="transmembrane region" description="Helical" evidence="6">
    <location>
        <begin position="213"/>
        <end position="234"/>
    </location>
</feature>
<protein>
    <recommendedName>
        <fullName evidence="7">Amino acid transporter transmembrane domain-containing protein</fullName>
    </recommendedName>
</protein>
<dbReference type="Pfam" id="PF01490">
    <property type="entry name" value="Aa_trans"/>
    <property type="match status" value="1"/>
</dbReference>
<evidence type="ECO:0000256" key="1">
    <source>
        <dbReference type="ARBA" id="ARBA00004141"/>
    </source>
</evidence>
<reference evidence="8" key="1">
    <citation type="submission" date="2020-10" db="EMBL/GenBank/DDBJ databases">
        <title>Chromosome-scale genome assembly of the Allis shad, Alosa alosa.</title>
        <authorList>
            <person name="Margot Z."/>
            <person name="Christophe K."/>
            <person name="Cabau C."/>
            <person name="Louis A."/>
            <person name="Berthelot C."/>
            <person name="Parey E."/>
            <person name="Roest Crollius H."/>
            <person name="Montfort J."/>
            <person name="Robinson-Rechavi M."/>
            <person name="Bucao C."/>
            <person name="Bouchez O."/>
            <person name="Gislard M."/>
            <person name="Lluch J."/>
            <person name="Milhes M."/>
            <person name="Lampietro C."/>
            <person name="Lopez Roques C."/>
            <person name="Donnadieu C."/>
            <person name="Braasch I."/>
            <person name="Desvignes T."/>
            <person name="Postlethwait J."/>
            <person name="Bobe J."/>
            <person name="Guiguen Y."/>
        </authorList>
    </citation>
    <scope>NUCLEOTIDE SEQUENCE</scope>
    <source>
        <strain evidence="8">M-15738</strain>
        <tissue evidence="8">Blood</tissue>
    </source>
</reference>
<feature type="domain" description="Amino acid transporter transmembrane" evidence="7">
    <location>
        <begin position="44"/>
        <end position="452"/>
    </location>
</feature>
<feature type="region of interest" description="Disordered" evidence="5">
    <location>
        <begin position="1"/>
        <end position="36"/>
    </location>
</feature>
<feature type="transmembrane region" description="Helical" evidence="6">
    <location>
        <begin position="190"/>
        <end position="206"/>
    </location>
</feature>
<accession>A0AAV6FRD0</accession>
<dbReference type="GO" id="GO:0005280">
    <property type="term" value="F:amino acid:proton symporter activity"/>
    <property type="evidence" value="ECO:0007669"/>
    <property type="project" value="TreeGrafter"/>
</dbReference>
<evidence type="ECO:0000256" key="3">
    <source>
        <dbReference type="ARBA" id="ARBA00022989"/>
    </source>
</evidence>
<evidence type="ECO:0000313" key="9">
    <source>
        <dbReference type="Proteomes" id="UP000823561"/>
    </source>
</evidence>
<feature type="transmembrane region" description="Helical" evidence="6">
    <location>
        <begin position="73"/>
        <end position="97"/>
    </location>
</feature>
<gene>
    <name evidence="8" type="ORF">AALO_G00268010</name>
</gene>
<feature type="transmembrane region" description="Helical" evidence="6">
    <location>
        <begin position="286"/>
        <end position="306"/>
    </location>
</feature>
<comment type="caution">
    <text evidence="8">The sequence shown here is derived from an EMBL/GenBank/DDBJ whole genome shotgun (WGS) entry which is preliminary data.</text>
</comment>
<evidence type="ECO:0000256" key="6">
    <source>
        <dbReference type="SAM" id="Phobius"/>
    </source>
</evidence>
<feature type="transmembrane region" description="Helical" evidence="6">
    <location>
        <begin position="395"/>
        <end position="418"/>
    </location>
</feature>
<dbReference type="GO" id="GO:0015187">
    <property type="term" value="F:glycine transmembrane transporter activity"/>
    <property type="evidence" value="ECO:0007669"/>
    <property type="project" value="TreeGrafter"/>
</dbReference>
<keyword evidence="2 6" id="KW-0812">Transmembrane</keyword>
<evidence type="ECO:0000256" key="4">
    <source>
        <dbReference type="ARBA" id="ARBA00023136"/>
    </source>
</evidence>
<feature type="transmembrane region" description="Helical" evidence="6">
    <location>
        <begin position="138"/>
        <end position="157"/>
    </location>
</feature>
<dbReference type="GO" id="GO:0005774">
    <property type="term" value="C:vacuolar membrane"/>
    <property type="evidence" value="ECO:0007669"/>
    <property type="project" value="TreeGrafter"/>
</dbReference>
<organism evidence="8 9">
    <name type="scientific">Alosa alosa</name>
    <name type="common">allis shad</name>
    <dbReference type="NCBI Taxonomy" id="278164"/>
    <lineage>
        <taxon>Eukaryota</taxon>
        <taxon>Metazoa</taxon>
        <taxon>Chordata</taxon>
        <taxon>Craniata</taxon>
        <taxon>Vertebrata</taxon>
        <taxon>Euteleostomi</taxon>
        <taxon>Actinopterygii</taxon>
        <taxon>Neopterygii</taxon>
        <taxon>Teleostei</taxon>
        <taxon>Clupei</taxon>
        <taxon>Clupeiformes</taxon>
        <taxon>Clupeoidei</taxon>
        <taxon>Clupeidae</taxon>
        <taxon>Alosa</taxon>
    </lineage>
</organism>
<evidence type="ECO:0000256" key="2">
    <source>
        <dbReference type="ARBA" id="ARBA00022692"/>
    </source>
</evidence>
<feature type="transmembrane region" description="Helical" evidence="6">
    <location>
        <begin position="326"/>
        <end position="348"/>
    </location>
</feature>
<keyword evidence="4 6" id="KW-0472">Membrane</keyword>
<sequence length="471" mass="51893">MASDITYHDGPVFSRIDDSPAEEEPPSQPATPSNEYERIGGRTGSSFFQTLIHLLKGNIGTGLLGLPLAVKNAGLVLGPLSLLVMGIVAIHCMSLLVKCSHHLSVKLGKPFLTYGDAVEYGMENVSWLRRHSVWGRHLVNVFLIITQLGFCCVYFVFLSDNVKQVVEVANGTTWNCHTNETAVIVASMDSRLYMLCFLPFIILLVFTRNLNFLAPFSSLANLVMAASLVLIYHHSITNISLPIDLPLVGRAKDYPLFFGTAIFAFEGIGVVLPLENKMQKPQNFTMVLYMGMAIVTFLYISLGTVGYLCFGENIGGSITLNLPNCWMYQIVKLLYCFGIYITYALQFYVPAEILIPHAVSRVSGRLELLVDLSIRVALVTFTCALAVLIPELDLVISLVGSISSSALALIIPPLLQLLTFHNEGISCWVVLKNALISLVGLVGFVAGTYISIEQIIKRNHQRHNDISFQVM</sequence>
<feature type="transmembrane region" description="Helical" evidence="6">
    <location>
        <begin position="254"/>
        <end position="274"/>
    </location>
</feature>
<evidence type="ECO:0000256" key="5">
    <source>
        <dbReference type="SAM" id="MobiDB-lite"/>
    </source>
</evidence>
<dbReference type="GO" id="GO:0015180">
    <property type="term" value="F:L-alanine transmembrane transporter activity"/>
    <property type="evidence" value="ECO:0007669"/>
    <property type="project" value="TreeGrafter"/>
</dbReference>
<dbReference type="InterPro" id="IPR013057">
    <property type="entry name" value="AA_transpt_TM"/>
</dbReference>
<keyword evidence="9" id="KW-1185">Reference proteome</keyword>
<evidence type="ECO:0000313" key="8">
    <source>
        <dbReference type="EMBL" id="KAG5263735.1"/>
    </source>
</evidence>
<evidence type="ECO:0000259" key="7">
    <source>
        <dbReference type="Pfam" id="PF01490"/>
    </source>
</evidence>
<dbReference type="GO" id="GO:0015193">
    <property type="term" value="F:L-proline transmembrane transporter activity"/>
    <property type="evidence" value="ECO:0007669"/>
    <property type="project" value="TreeGrafter"/>
</dbReference>
<proteinExistence type="predicted"/>
<dbReference type="PANTHER" id="PTHR22950">
    <property type="entry name" value="AMINO ACID TRANSPORTER"/>
    <property type="match status" value="1"/>
</dbReference>
<dbReference type="EMBL" id="JADWDJ010000021">
    <property type="protein sequence ID" value="KAG5263735.1"/>
    <property type="molecule type" value="Genomic_DNA"/>
</dbReference>
<dbReference type="PANTHER" id="PTHR22950:SF188">
    <property type="entry name" value="PROTON-COUPLED AMINO ACID TRANSPORTER 1"/>
    <property type="match status" value="1"/>
</dbReference>
<dbReference type="AlphaFoldDB" id="A0AAV6FRD0"/>
<dbReference type="Proteomes" id="UP000823561">
    <property type="component" value="Chromosome 21"/>
</dbReference>
<feature type="transmembrane region" description="Helical" evidence="6">
    <location>
        <begin position="430"/>
        <end position="452"/>
    </location>
</feature>
<feature type="transmembrane region" description="Helical" evidence="6">
    <location>
        <begin position="368"/>
        <end position="389"/>
    </location>
</feature>
<keyword evidence="3 6" id="KW-1133">Transmembrane helix</keyword>
<name>A0AAV6FRD0_9TELE</name>